<dbReference type="Proteomes" id="UP000189761">
    <property type="component" value="Unassembled WGS sequence"/>
</dbReference>
<dbReference type="Pfam" id="PF16475">
    <property type="entry name" value="DUF5052"/>
    <property type="match status" value="1"/>
</dbReference>
<organism evidence="1 2">
    <name type="scientific">Heyndrickxia oleronia</name>
    <dbReference type="NCBI Taxonomy" id="38875"/>
    <lineage>
        <taxon>Bacteria</taxon>
        <taxon>Bacillati</taxon>
        <taxon>Bacillota</taxon>
        <taxon>Bacilli</taxon>
        <taxon>Bacillales</taxon>
        <taxon>Bacillaceae</taxon>
        <taxon>Heyndrickxia</taxon>
    </lineage>
</organism>
<dbReference type="InterPro" id="IPR032484">
    <property type="entry name" value="DUF5052"/>
</dbReference>
<sequence length="99" mass="10882">MKKYFNLLILLIAIVVVSSGCSSLERAKKDMKSEYGGGLDRIVTVYDNAGNVIRTYEGKIDIANQTDSKGGATGSDKIKFEFNGKRIILYNATVVVEEK</sequence>
<comment type="caution">
    <text evidence="1">The sequence shown here is derived from an EMBL/GenBank/DDBJ whole genome shotgun (WGS) entry which is preliminary data.</text>
</comment>
<dbReference type="RefSeq" id="WP_058006475.1">
    <property type="nucleotide sequence ID" value="NZ_CP065424.1"/>
</dbReference>
<dbReference type="PROSITE" id="PS51257">
    <property type="entry name" value="PROKAR_LIPOPROTEIN"/>
    <property type="match status" value="1"/>
</dbReference>
<dbReference type="AlphaFoldDB" id="A0A8E2LFG2"/>
<protein>
    <submittedName>
        <fullName evidence="1">DUF5052 domain-containing protein</fullName>
    </submittedName>
</protein>
<gene>
    <name evidence="1" type="ORF">BWZ43_01150</name>
</gene>
<name>A0A8E2LFG2_9BACI</name>
<proteinExistence type="predicted"/>
<keyword evidence="2" id="KW-1185">Reference proteome</keyword>
<reference evidence="1 2" key="1">
    <citation type="submission" date="2017-01" db="EMBL/GenBank/DDBJ databases">
        <title>Draft genome sequence of Bacillus oleronius.</title>
        <authorList>
            <person name="Allam M."/>
        </authorList>
    </citation>
    <scope>NUCLEOTIDE SEQUENCE [LARGE SCALE GENOMIC DNA]</scope>
    <source>
        <strain evidence="1 2">DSM 9356</strain>
    </source>
</reference>
<accession>A0A8E2LFG2</accession>
<evidence type="ECO:0000313" key="2">
    <source>
        <dbReference type="Proteomes" id="UP000189761"/>
    </source>
</evidence>
<evidence type="ECO:0000313" key="1">
    <source>
        <dbReference type="EMBL" id="OOP70180.1"/>
    </source>
</evidence>
<dbReference type="EMBL" id="MTLA01000012">
    <property type="protein sequence ID" value="OOP70180.1"/>
    <property type="molecule type" value="Genomic_DNA"/>
</dbReference>